<evidence type="ECO:0000313" key="3">
    <source>
        <dbReference type="EMBL" id="OQP33486.1"/>
    </source>
</evidence>
<evidence type="ECO:0000256" key="1">
    <source>
        <dbReference type="SAM" id="MobiDB-lite"/>
    </source>
</evidence>
<sequence length="97" mass="10399">MSLFTALLSGGWHWLAVIGALIAALGASYFGGKKIGKVQQQAKADTESAQKEAAQTAAVAQQQQQHREEASRVATENSNLDDAAARDKLQQSKYNQP</sequence>
<protein>
    <recommendedName>
        <fullName evidence="5">DUF2681 domain-containing protein</fullName>
    </recommendedName>
</protein>
<keyword evidence="4" id="KW-1185">Reference proteome</keyword>
<reference evidence="3 4" key="1">
    <citation type="submission" date="2017-02" db="EMBL/GenBank/DDBJ databases">
        <title>Whole genome shotgun sequence of Pantoea agglomerans strain AS1 isolated from a cycad, Zamia floridana in Central Florida, USA.</title>
        <authorList>
            <person name="Lata P."/>
            <person name="Govindarajan S."/>
            <person name="Qi F."/>
            <person name="Li J.-L."/>
            <person name="Maurya S.K."/>
            <person name="Sahoo M.K."/>
        </authorList>
    </citation>
    <scope>NUCLEOTIDE SEQUENCE [LARGE SCALE GENOMIC DNA]</scope>
    <source>
        <strain evidence="3 4">AS1</strain>
    </source>
</reference>
<dbReference type="RefSeq" id="WP_081139178.1">
    <property type="nucleotide sequence ID" value="NZ_MWUE01000016.1"/>
</dbReference>
<keyword evidence="2" id="KW-0812">Transmembrane</keyword>
<feature type="compositionally biased region" description="Low complexity" evidence="1">
    <location>
        <begin position="51"/>
        <end position="64"/>
    </location>
</feature>
<gene>
    <name evidence="3" type="ORF">B2J69_10465</name>
</gene>
<dbReference type="Proteomes" id="UP000192769">
    <property type="component" value="Unassembled WGS sequence"/>
</dbReference>
<feature type="region of interest" description="Disordered" evidence="1">
    <location>
        <begin position="46"/>
        <end position="97"/>
    </location>
</feature>
<keyword evidence="2" id="KW-1133">Transmembrane helix</keyword>
<evidence type="ECO:0008006" key="5">
    <source>
        <dbReference type="Google" id="ProtNLM"/>
    </source>
</evidence>
<proteinExistence type="predicted"/>
<dbReference type="EMBL" id="MWUE01000016">
    <property type="protein sequence ID" value="OQP33486.1"/>
    <property type="molecule type" value="Genomic_DNA"/>
</dbReference>
<feature type="transmembrane region" description="Helical" evidence="2">
    <location>
        <begin position="12"/>
        <end position="31"/>
    </location>
</feature>
<name>A0A1V9DI24_9GAMM</name>
<organism evidence="3 4">
    <name type="scientific">Pantoea latae</name>
    <dbReference type="NCBI Taxonomy" id="1964541"/>
    <lineage>
        <taxon>Bacteria</taxon>
        <taxon>Pseudomonadati</taxon>
        <taxon>Pseudomonadota</taxon>
        <taxon>Gammaproteobacteria</taxon>
        <taxon>Enterobacterales</taxon>
        <taxon>Erwiniaceae</taxon>
        <taxon>Pantoea</taxon>
    </lineage>
</organism>
<keyword evidence="2" id="KW-0472">Membrane</keyword>
<evidence type="ECO:0000313" key="4">
    <source>
        <dbReference type="Proteomes" id="UP000192769"/>
    </source>
</evidence>
<evidence type="ECO:0000256" key="2">
    <source>
        <dbReference type="SAM" id="Phobius"/>
    </source>
</evidence>
<dbReference type="AlphaFoldDB" id="A0A1V9DI24"/>
<accession>A0A1V9DI24</accession>
<comment type="caution">
    <text evidence="3">The sequence shown here is derived from an EMBL/GenBank/DDBJ whole genome shotgun (WGS) entry which is preliminary data.</text>
</comment>